<dbReference type="KEGG" id="cagg:HYG79_11320"/>
<sequence>MNKKLDKLIDKHSSEFNQIIEKINAYIEFSNSDIDYSTDDNWKIAVDCVNGLSKLAEYSFEYGNFKDNWEYDKFYQNLYGPELIIKSQKTNCDYRIGLDLKGIYLSTDLRFNDNLRYMDDQFWKNLMELSEFDGFEYEEFEFTSDKQRKKFPDLFKTNKSMIFRIMRKHFFDITNEDWQYGSSSVGEFKITWTKEKELGYMVRECCEAFKKMYRLNYQLWKVTDLKNKKAVANNGSYEKP</sequence>
<dbReference type="AlphaFoldDB" id="A0A7H9AR43"/>
<accession>A0A7H9AR43</accession>
<proteinExistence type="predicted"/>
<protein>
    <submittedName>
        <fullName evidence="1">Uncharacterized protein</fullName>
    </submittedName>
</protein>
<keyword evidence="2" id="KW-1185">Reference proteome</keyword>
<organism evidence="1 2">
    <name type="scientific">Costertonia aggregata</name>
    <dbReference type="NCBI Taxonomy" id="343403"/>
    <lineage>
        <taxon>Bacteria</taxon>
        <taxon>Pseudomonadati</taxon>
        <taxon>Bacteroidota</taxon>
        <taxon>Flavobacteriia</taxon>
        <taxon>Flavobacteriales</taxon>
        <taxon>Flavobacteriaceae</taxon>
        <taxon>Costertonia</taxon>
    </lineage>
</organism>
<gene>
    <name evidence="1" type="ORF">HYG79_11320</name>
</gene>
<evidence type="ECO:0000313" key="2">
    <source>
        <dbReference type="Proteomes" id="UP000509302"/>
    </source>
</evidence>
<dbReference type="RefSeq" id="WP_179242199.1">
    <property type="nucleotide sequence ID" value="NZ_CP058595.1"/>
</dbReference>
<dbReference type="EMBL" id="CP058595">
    <property type="protein sequence ID" value="QLG45913.1"/>
    <property type="molecule type" value="Genomic_DNA"/>
</dbReference>
<evidence type="ECO:0000313" key="1">
    <source>
        <dbReference type="EMBL" id="QLG45913.1"/>
    </source>
</evidence>
<name>A0A7H9AR43_9FLAO</name>
<reference evidence="1 2" key="1">
    <citation type="journal article" date="2006" name="Int. J. Syst. Evol. Microbiol.">
        <title>Costertonia aggregata gen. nov., sp. nov., a mesophilic marine bacterium of the family Flavobacteriaceae, isolated from a mature biofilm.</title>
        <authorList>
            <person name="Kwon K.K."/>
            <person name="Lee Y.K."/>
            <person name="Lee H.K."/>
        </authorList>
    </citation>
    <scope>NUCLEOTIDE SEQUENCE [LARGE SCALE GENOMIC DNA]</scope>
    <source>
        <strain evidence="1 2">KCCM 42265</strain>
    </source>
</reference>
<dbReference type="Proteomes" id="UP000509302">
    <property type="component" value="Chromosome"/>
</dbReference>